<dbReference type="PANTHER" id="PTHR11799">
    <property type="entry name" value="PARAOXONASE"/>
    <property type="match status" value="1"/>
</dbReference>
<proteinExistence type="predicted"/>
<evidence type="ECO:0000313" key="1">
    <source>
        <dbReference type="EMBL" id="ORY07376.1"/>
    </source>
</evidence>
<reference evidence="1 2" key="1">
    <citation type="submission" date="2016-07" db="EMBL/GenBank/DDBJ databases">
        <title>Pervasive Adenine N6-methylation of Active Genes in Fungi.</title>
        <authorList>
            <consortium name="DOE Joint Genome Institute"/>
            <person name="Mondo S.J."/>
            <person name="Dannebaum R.O."/>
            <person name="Kuo R.C."/>
            <person name="Labutti K."/>
            <person name="Haridas S."/>
            <person name="Kuo A."/>
            <person name="Salamov A."/>
            <person name="Ahrendt S.R."/>
            <person name="Lipzen A."/>
            <person name="Sullivan W."/>
            <person name="Andreopoulos W.B."/>
            <person name="Clum A."/>
            <person name="Lindquist E."/>
            <person name="Daum C."/>
            <person name="Ramamoorthy G.K."/>
            <person name="Gryganskyi A."/>
            <person name="Culley D."/>
            <person name="Magnuson J.K."/>
            <person name="James T.Y."/>
            <person name="O'Malley M.A."/>
            <person name="Stajich J.E."/>
            <person name="Spatafora J.W."/>
            <person name="Visel A."/>
            <person name="Grigoriev I.V."/>
        </authorList>
    </citation>
    <scope>NUCLEOTIDE SEQUENCE [LARGE SCALE GENOMIC DNA]</scope>
    <source>
        <strain evidence="1 2">CBS 115471</strain>
    </source>
</reference>
<dbReference type="PANTHER" id="PTHR11799:SF20">
    <property type="entry name" value="SMP-30_GLUCONOLACTONASE_LRE-LIKE REGION DOMAIN-CONTAINING PROTEIN"/>
    <property type="match status" value="1"/>
</dbReference>
<evidence type="ECO:0000313" key="2">
    <source>
        <dbReference type="Proteomes" id="UP000193144"/>
    </source>
</evidence>
<comment type="caution">
    <text evidence="1">The sequence shown here is derived from an EMBL/GenBank/DDBJ whole genome shotgun (WGS) entry which is preliminary data.</text>
</comment>
<dbReference type="Proteomes" id="UP000193144">
    <property type="component" value="Unassembled WGS sequence"/>
</dbReference>
<gene>
    <name evidence="1" type="ORF">BCR34DRAFT_616679</name>
</gene>
<dbReference type="SUPFAM" id="SSF63829">
    <property type="entry name" value="Calcium-dependent phosphotriesterase"/>
    <property type="match status" value="1"/>
</dbReference>
<accession>A0A1Y1ZB21</accession>
<dbReference type="Gene3D" id="2.120.10.30">
    <property type="entry name" value="TolB, C-terminal domain"/>
    <property type="match status" value="1"/>
</dbReference>
<protein>
    <recommendedName>
        <fullName evidence="3">Calcium-dependent phosphotriesterase</fullName>
    </recommendedName>
</protein>
<dbReference type="AlphaFoldDB" id="A0A1Y1ZB21"/>
<dbReference type="InterPro" id="IPR011042">
    <property type="entry name" value="6-blade_b-propeller_TolB-like"/>
</dbReference>
<dbReference type="OrthoDB" id="5307922at2759"/>
<name>A0A1Y1ZB21_9PLEO</name>
<dbReference type="EMBL" id="MCFA01000109">
    <property type="protein sequence ID" value="ORY07376.1"/>
    <property type="molecule type" value="Genomic_DNA"/>
</dbReference>
<evidence type="ECO:0008006" key="3">
    <source>
        <dbReference type="Google" id="ProtNLM"/>
    </source>
</evidence>
<keyword evidence="2" id="KW-1185">Reference proteome</keyword>
<dbReference type="InterPro" id="IPR051288">
    <property type="entry name" value="Serum_paraoxonase/arylesterase"/>
</dbReference>
<sequence length="398" mass="43827">MPSVLLIISTLVVLFGSLYQLVIKEVLFDSFGIGRSIHLIEDFPYSCRRLQHQQLEACEDLWLDEQDRILYAACTGTNDRLSWNPAMDRLNQSGRRPGGSQMIAISIDSPGQDGLFDMHPVKSEGYSGEARDSSLNFLGFDAAVIDPSTIHFYMVNQRPPVDANNQYVDATNIGVNATIEIFVHKRGSGIMRHVSTIFSPEVWSPNRVAILPDGAFVVSNDHSVKIGFRRKLDPIIGGATVAYCSPTGVCHRASTNKLKFPNGLAKGPDGLIYVPGSVDGTIGVFELQDNRMLKEVDVIRTRMPLDNLAFDANGDLFAAGLPDIPRTMSAFENPYELSSPATVFRIRKIDNTYHMEKILEDVEGKVLSGVTTAVHDAKTGRLFLGSAISPYMMVCDPK</sequence>
<organism evidence="1 2">
    <name type="scientific">Clohesyomyces aquaticus</name>
    <dbReference type="NCBI Taxonomy" id="1231657"/>
    <lineage>
        <taxon>Eukaryota</taxon>
        <taxon>Fungi</taxon>
        <taxon>Dikarya</taxon>
        <taxon>Ascomycota</taxon>
        <taxon>Pezizomycotina</taxon>
        <taxon>Dothideomycetes</taxon>
        <taxon>Pleosporomycetidae</taxon>
        <taxon>Pleosporales</taxon>
        <taxon>Lindgomycetaceae</taxon>
        <taxon>Clohesyomyces</taxon>
    </lineage>
</organism>